<proteinExistence type="predicted"/>
<evidence type="ECO:0000313" key="2">
    <source>
        <dbReference type="EMBL" id="SEV94198.1"/>
    </source>
</evidence>
<dbReference type="PANTHER" id="PTHR43279:SF1">
    <property type="entry name" value="CATECHOL-2,3-DIOXYGENASE"/>
    <property type="match status" value="1"/>
</dbReference>
<dbReference type="RefSeq" id="WP_091474323.1">
    <property type="nucleotide sequence ID" value="NZ_FOIT01000002.1"/>
</dbReference>
<dbReference type="Proteomes" id="UP000243605">
    <property type="component" value="Unassembled WGS sequence"/>
</dbReference>
<evidence type="ECO:0000313" key="3">
    <source>
        <dbReference type="Proteomes" id="UP000243605"/>
    </source>
</evidence>
<dbReference type="InterPro" id="IPR037523">
    <property type="entry name" value="VOC_core"/>
</dbReference>
<evidence type="ECO:0000259" key="1">
    <source>
        <dbReference type="PROSITE" id="PS51819"/>
    </source>
</evidence>
<dbReference type="InterPro" id="IPR029068">
    <property type="entry name" value="Glyas_Bleomycin-R_OHBP_Dase"/>
</dbReference>
<dbReference type="EMBL" id="FOIT01000002">
    <property type="protein sequence ID" value="SEV94198.1"/>
    <property type="molecule type" value="Genomic_DNA"/>
</dbReference>
<protein>
    <submittedName>
        <fullName evidence="2">Catechol 2,3-dioxygenase</fullName>
    </submittedName>
</protein>
<keyword evidence="3" id="KW-1185">Reference proteome</keyword>
<keyword evidence="2" id="KW-0560">Oxidoreductase</keyword>
<accession>A0A662Z4P1</accession>
<dbReference type="AlphaFoldDB" id="A0A662Z4P1"/>
<dbReference type="InterPro" id="IPR004360">
    <property type="entry name" value="Glyas_Fos-R_dOase_dom"/>
</dbReference>
<feature type="domain" description="VOC" evidence="1">
    <location>
        <begin position="9"/>
        <end position="125"/>
    </location>
</feature>
<reference evidence="2 3" key="1">
    <citation type="submission" date="2016-10" db="EMBL/GenBank/DDBJ databases">
        <authorList>
            <person name="Varghese N."/>
            <person name="Submissions S."/>
        </authorList>
    </citation>
    <scope>NUCLEOTIDE SEQUENCE [LARGE SCALE GENOMIC DNA]</scope>
    <source>
        <strain evidence="2 3">IBRC-M10081</strain>
    </source>
</reference>
<dbReference type="SUPFAM" id="SSF54593">
    <property type="entry name" value="Glyoxalase/Bleomycin resistance protein/Dihydroxybiphenyl dioxygenase"/>
    <property type="match status" value="2"/>
</dbReference>
<dbReference type="Gene3D" id="3.10.180.10">
    <property type="entry name" value="2,3-Dihydroxybiphenyl 1,2-Dioxygenase, domain 1"/>
    <property type="match status" value="2"/>
</dbReference>
<organism evidence="2 3">
    <name type="scientific">Aliicoccus persicus</name>
    <dbReference type="NCBI Taxonomy" id="930138"/>
    <lineage>
        <taxon>Bacteria</taxon>
        <taxon>Bacillati</taxon>
        <taxon>Bacillota</taxon>
        <taxon>Bacilli</taxon>
        <taxon>Bacillales</taxon>
        <taxon>Staphylococcaceae</taxon>
        <taxon>Aliicoccus</taxon>
    </lineage>
</organism>
<gene>
    <name evidence="2" type="ORF">SAMN05192557_0908</name>
</gene>
<keyword evidence="2" id="KW-0223">Dioxygenase</keyword>
<name>A0A662Z4P1_9STAP</name>
<dbReference type="GO" id="GO:0051213">
    <property type="term" value="F:dioxygenase activity"/>
    <property type="evidence" value="ECO:0007669"/>
    <property type="project" value="UniProtKB-KW"/>
</dbReference>
<sequence>MFHNKETIHVKNVDLNVSSLSTMKAFYENILGLTLVKSEDKKVAYQIGDSDHTITLIEVEGASPEGHRAAGLFHIAILLPDRQSLSDFILHIHQKGVRFGASDHHVSEAVYLNDPDGNGYEVYRDRGDHDWIWNEDKVYMITEQLDINGVVSEHSDAGWQGLPDGSVFGHLHLKTHNVAESLPFYIEEIGLEIATDYPGAMFMSDKKYHHHIAINAWQSNAPRENNETTLGLRHVDVHHPAVENKDLVSPDGIHFTLSNK</sequence>
<dbReference type="PROSITE" id="PS51819">
    <property type="entry name" value="VOC"/>
    <property type="match status" value="1"/>
</dbReference>
<dbReference type="Pfam" id="PF00903">
    <property type="entry name" value="Glyoxalase"/>
    <property type="match status" value="1"/>
</dbReference>
<dbReference type="OrthoDB" id="9792626at2"/>
<dbReference type="PANTHER" id="PTHR43279">
    <property type="entry name" value="CATECHOL-2,3-DIOXYGENASE"/>
    <property type="match status" value="1"/>
</dbReference>